<dbReference type="EMBL" id="QSGO01000029">
    <property type="protein sequence ID" value="RHB30011.1"/>
    <property type="molecule type" value="Genomic_DNA"/>
</dbReference>
<sequence length="593" mass="68057">MKKYISIILLLCYCCLLTYAAPFRFLETIVTQADGSQLTLYASGDEFYHWVHDKDGYTIVQADDGYCYYAVKNDKGEMVPSSCRADKALPKEVSINPWLKIPKKRYEERREQMRNQAITRASRPQYASHKNPLNNIVIFVSFQDVTTFSKKRTVYDSRFNSTTSSSGSLKDYYQEVSYSSLDITSHFYPKAADLETKTDGYIDFHKRGFYRPYNATTNPDGYRTSDESTNREHNLIVNAIDAVKASIEEDFTPEELDNDNDGYIDNVCFVVQGNSDGWSDLLWAHRWSLYTKECYIHGKRVMDYVFQPENQVTINTLCHEMFHALGAPDLYHYSEESKNLDPVGSWDLMNSGWCHMGAYMKWRYAGQSWIKEMPTITQPGTYTLLPLSQSAENSCYRVNSTNPNEYYVLEYRKKEGRYEKNLIRSGLLIYRINTTVKDGNRNGPPDEVYIYRPFGSLTENGFLDEAAYQTNSGAVMTDKTFPKPFLSDDSDGGLRITNVIMEDDKLTFDINSIPTGLENLSDNRKIQLLFNEGILYVTADTNVDHIIVVDISGKILEDVKNVTQLSLKHLSKGTYIVSVLSGNDIYKRKIFIE</sequence>
<dbReference type="PANTHER" id="PTHR41775">
    <property type="entry name" value="SECRETED PROTEIN-RELATED"/>
    <property type="match status" value="1"/>
</dbReference>
<name>A0A413V8U7_9BACE</name>
<dbReference type="GO" id="GO:0006508">
    <property type="term" value="P:proteolysis"/>
    <property type="evidence" value="ECO:0007669"/>
    <property type="project" value="UniProtKB-KW"/>
</dbReference>
<dbReference type="NCBIfam" id="TIGR03296">
    <property type="entry name" value="M6dom_TIGR03296"/>
    <property type="match status" value="1"/>
</dbReference>
<keyword evidence="2" id="KW-0482">Metalloprotease</keyword>
<proteinExistence type="predicted"/>
<keyword evidence="2" id="KW-0378">Hydrolase</keyword>
<keyword evidence="2" id="KW-0645">Protease</keyword>
<evidence type="ECO:0000313" key="3">
    <source>
        <dbReference type="Proteomes" id="UP000284379"/>
    </source>
</evidence>
<keyword evidence="1" id="KW-0732">Signal</keyword>
<dbReference type="PANTHER" id="PTHR41775:SF1">
    <property type="entry name" value="PEPTIDASE M6-LIKE DOMAIN-CONTAINING PROTEIN"/>
    <property type="match status" value="1"/>
</dbReference>
<feature type="signal peptide" evidence="1">
    <location>
        <begin position="1"/>
        <end position="20"/>
    </location>
</feature>
<dbReference type="InterPro" id="IPR026444">
    <property type="entry name" value="Secre_tail"/>
</dbReference>
<dbReference type="AlphaFoldDB" id="A0A413V8U7"/>
<dbReference type="Proteomes" id="UP000284379">
    <property type="component" value="Unassembled WGS sequence"/>
</dbReference>
<evidence type="ECO:0000313" key="2">
    <source>
        <dbReference type="EMBL" id="RHB30011.1"/>
    </source>
</evidence>
<accession>A0A413V8U7</accession>
<comment type="caution">
    <text evidence="2">The sequence shown here is derived from an EMBL/GenBank/DDBJ whole genome shotgun (WGS) entry which is preliminary data.</text>
</comment>
<dbReference type="SUPFAM" id="SSF55486">
    <property type="entry name" value="Metalloproteases ('zincins'), catalytic domain"/>
    <property type="match status" value="1"/>
</dbReference>
<feature type="chain" id="PRO_5019359638" evidence="1">
    <location>
        <begin position="21"/>
        <end position="593"/>
    </location>
</feature>
<reference evidence="2 3" key="1">
    <citation type="submission" date="2018-08" db="EMBL/GenBank/DDBJ databases">
        <title>A genome reference for cultivated species of the human gut microbiota.</title>
        <authorList>
            <person name="Zou Y."/>
            <person name="Xue W."/>
            <person name="Luo G."/>
        </authorList>
    </citation>
    <scope>NUCLEOTIDE SEQUENCE [LARGE SCALE GENOMIC DNA]</scope>
    <source>
        <strain evidence="2 3">AM40-30BH</strain>
    </source>
</reference>
<dbReference type="InterPro" id="IPR008757">
    <property type="entry name" value="Peptidase_M6-like_domain"/>
</dbReference>
<dbReference type="NCBIfam" id="TIGR04183">
    <property type="entry name" value="Por_Secre_tail"/>
    <property type="match status" value="1"/>
</dbReference>
<dbReference type="GO" id="GO:0008237">
    <property type="term" value="F:metallopeptidase activity"/>
    <property type="evidence" value="ECO:0007669"/>
    <property type="project" value="UniProtKB-KW"/>
</dbReference>
<dbReference type="RefSeq" id="WP_007483959.1">
    <property type="nucleotide sequence ID" value="NZ_CABJFV010000029.1"/>
</dbReference>
<protein>
    <submittedName>
        <fullName evidence="2">M6 family metalloprotease domain-containing protein</fullName>
    </submittedName>
</protein>
<evidence type="ECO:0000256" key="1">
    <source>
        <dbReference type="SAM" id="SignalP"/>
    </source>
</evidence>
<organism evidence="2 3">
    <name type="scientific">Bacteroides nordii</name>
    <dbReference type="NCBI Taxonomy" id="291645"/>
    <lineage>
        <taxon>Bacteria</taxon>
        <taxon>Pseudomonadati</taxon>
        <taxon>Bacteroidota</taxon>
        <taxon>Bacteroidia</taxon>
        <taxon>Bacteroidales</taxon>
        <taxon>Bacteroidaceae</taxon>
        <taxon>Bacteroides</taxon>
    </lineage>
</organism>
<gene>
    <name evidence="2" type="ORF">DW888_19215</name>
</gene>